<evidence type="ECO:0000256" key="6">
    <source>
        <dbReference type="SAM" id="MobiDB-lite"/>
    </source>
</evidence>
<dbReference type="AlphaFoldDB" id="T1L394"/>
<reference evidence="9" key="2">
    <citation type="submission" date="2015-06" db="UniProtKB">
        <authorList>
            <consortium name="EnsemblMetazoa"/>
        </authorList>
    </citation>
    <scope>IDENTIFICATION</scope>
</reference>
<dbReference type="Gene3D" id="1.20.1250.20">
    <property type="entry name" value="MFS general substrate transporter like domains"/>
    <property type="match status" value="1"/>
</dbReference>
<evidence type="ECO:0000256" key="3">
    <source>
        <dbReference type="ARBA" id="ARBA00022692"/>
    </source>
</evidence>
<organism evidence="9 10">
    <name type="scientific">Tetranychus urticae</name>
    <name type="common">Two-spotted spider mite</name>
    <dbReference type="NCBI Taxonomy" id="32264"/>
    <lineage>
        <taxon>Eukaryota</taxon>
        <taxon>Metazoa</taxon>
        <taxon>Ecdysozoa</taxon>
        <taxon>Arthropoda</taxon>
        <taxon>Chelicerata</taxon>
        <taxon>Arachnida</taxon>
        <taxon>Acari</taxon>
        <taxon>Acariformes</taxon>
        <taxon>Trombidiformes</taxon>
        <taxon>Prostigmata</taxon>
        <taxon>Eleutherengona</taxon>
        <taxon>Raphignathae</taxon>
        <taxon>Tetranychoidea</taxon>
        <taxon>Tetranychidae</taxon>
        <taxon>Tetranychus</taxon>
    </lineage>
</organism>
<evidence type="ECO:0000313" key="10">
    <source>
        <dbReference type="Proteomes" id="UP000015104"/>
    </source>
</evidence>
<keyword evidence="3 7" id="KW-0812">Transmembrane</keyword>
<feature type="transmembrane region" description="Helical" evidence="7">
    <location>
        <begin position="12"/>
        <end position="33"/>
    </location>
</feature>
<dbReference type="Proteomes" id="UP000015104">
    <property type="component" value="Unassembled WGS sequence"/>
</dbReference>
<keyword evidence="5 7" id="KW-0472">Membrane</keyword>
<feature type="transmembrane region" description="Helical" evidence="7">
    <location>
        <begin position="244"/>
        <end position="263"/>
    </location>
</feature>
<dbReference type="GO" id="GO:0016020">
    <property type="term" value="C:membrane"/>
    <property type="evidence" value="ECO:0007669"/>
    <property type="project" value="UniProtKB-SubCell"/>
</dbReference>
<sequence length="497" mass="55700">MNDIGLTAKQSALINTITGLISLIGPLIFGPIAYRYQKYNLIICVTLLLSTISYTSLLFVPRVIKTAKHSSIIFDCTSGELLVERCQNWENNCSLHPKRLAWDSLAITLTNDFDSIYGRASKLLAITLPMSLWPVGSGILSDYFSLVSKRPDYSPIFVIYDESSSTSSSSMKFKQKICLFALLPFVLFLGSTWGLLYNYLPAYYLELGIDKTWLSLAFSLSFIGYAPFCLIIKSLTAGIGRIRLIVLAFIFYAIRLTGISFLHHPRWTIIPFQLMEAFTLPLAWVGITSTIHRLLPSSAAGSHLIVQYSLVIIHFGLGRSFGAFIWWLWLQDWEVNHDRWNWLIYDWPLIQIAANYDVSSYRLLLRLTAIIMAICGLVLLLFYHLCCFCCSPKRSSIHQMKTKNNRIKGKHNKSSSPSNSPSTSTGNQSKKSNETDVLLNGIHSSSFTVPSADNNQLISDDCNKLITMPKTLTADGQPIKGETNGVKVISKVGEDDL</sequence>
<feature type="transmembrane region" description="Helical" evidence="7">
    <location>
        <begin position="177"/>
        <end position="200"/>
    </location>
</feature>
<evidence type="ECO:0000256" key="2">
    <source>
        <dbReference type="ARBA" id="ARBA00005241"/>
    </source>
</evidence>
<comment type="subcellular location">
    <subcellularLocation>
        <location evidence="1">Membrane</location>
        <topology evidence="1">Multi-pass membrane protein</topology>
    </subcellularLocation>
</comment>
<feature type="domain" description="Major facilitator superfamily associated" evidence="8">
    <location>
        <begin position="1"/>
        <end position="61"/>
    </location>
</feature>
<feature type="transmembrane region" description="Helical" evidence="7">
    <location>
        <begin position="269"/>
        <end position="287"/>
    </location>
</feature>
<dbReference type="HOGENOM" id="CLU_549001_0_0_1"/>
<evidence type="ECO:0000256" key="7">
    <source>
        <dbReference type="SAM" id="Phobius"/>
    </source>
</evidence>
<keyword evidence="10" id="KW-1185">Reference proteome</keyword>
<dbReference type="EnsemblMetazoa" id="tetur35g00690.1">
    <property type="protein sequence ID" value="tetur35g00690.1"/>
    <property type="gene ID" value="tetur35g00690"/>
</dbReference>
<feature type="transmembrane region" description="Helical" evidence="7">
    <location>
        <begin position="39"/>
        <end position="60"/>
    </location>
</feature>
<feature type="compositionally biased region" description="Low complexity" evidence="6">
    <location>
        <begin position="414"/>
        <end position="429"/>
    </location>
</feature>
<protein>
    <recommendedName>
        <fullName evidence="8">Major facilitator superfamily associated domain-containing protein</fullName>
    </recommendedName>
</protein>
<keyword evidence="4 7" id="KW-1133">Transmembrane helix</keyword>
<dbReference type="PANTHER" id="PTHR16172">
    <property type="entry name" value="MAJOR FACILITATOR SUPERFAMILY DOMAIN-CONTAINING PROTEIN 6-LIKE"/>
    <property type="match status" value="1"/>
</dbReference>
<feature type="compositionally biased region" description="Basic residues" evidence="6">
    <location>
        <begin position="404"/>
        <end position="413"/>
    </location>
</feature>
<reference evidence="10" key="1">
    <citation type="submission" date="2011-08" db="EMBL/GenBank/DDBJ databases">
        <authorList>
            <person name="Rombauts S."/>
        </authorList>
    </citation>
    <scope>NUCLEOTIDE SEQUENCE</scope>
    <source>
        <strain evidence="10">London</strain>
    </source>
</reference>
<feature type="transmembrane region" description="Helical" evidence="7">
    <location>
        <begin position="212"/>
        <end position="232"/>
    </location>
</feature>
<dbReference type="SUPFAM" id="SSF103473">
    <property type="entry name" value="MFS general substrate transporter"/>
    <property type="match status" value="2"/>
</dbReference>
<dbReference type="InterPro" id="IPR051717">
    <property type="entry name" value="MFS_MFSD6"/>
</dbReference>
<evidence type="ECO:0000256" key="1">
    <source>
        <dbReference type="ARBA" id="ARBA00004141"/>
    </source>
</evidence>
<dbReference type="PANTHER" id="PTHR16172:SF41">
    <property type="entry name" value="MAJOR FACILITATOR SUPERFAMILY DOMAIN-CONTAINING PROTEIN 6-LIKE"/>
    <property type="match status" value="1"/>
</dbReference>
<evidence type="ECO:0000256" key="4">
    <source>
        <dbReference type="ARBA" id="ARBA00022989"/>
    </source>
</evidence>
<evidence type="ECO:0000259" key="8">
    <source>
        <dbReference type="Pfam" id="PF12832"/>
    </source>
</evidence>
<comment type="similarity">
    <text evidence="2">Belongs to the major facilitator superfamily. MFSD6 family.</text>
</comment>
<feature type="region of interest" description="Disordered" evidence="6">
    <location>
        <begin position="404"/>
        <end position="432"/>
    </location>
</feature>
<dbReference type="InterPro" id="IPR036259">
    <property type="entry name" value="MFS_trans_sf"/>
</dbReference>
<evidence type="ECO:0000313" key="9">
    <source>
        <dbReference type="EnsemblMetazoa" id="tetur35g00690.1"/>
    </source>
</evidence>
<accession>T1L394</accession>
<feature type="domain" description="Major facilitator superfamily associated" evidence="8">
    <location>
        <begin position="165"/>
        <end position="326"/>
    </location>
</feature>
<dbReference type="Pfam" id="PF12832">
    <property type="entry name" value="MFS_1_like"/>
    <property type="match status" value="2"/>
</dbReference>
<dbReference type="InterPro" id="IPR024989">
    <property type="entry name" value="MFS_assoc_dom"/>
</dbReference>
<feature type="transmembrane region" description="Helical" evidence="7">
    <location>
        <begin position="363"/>
        <end position="385"/>
    </location>
</feature>
<feature type="transmembrane region" description="Helical" evidence="7">
    <location>
        <begin position="308"/>
        <end position="328"/>
    </location>
</feature>
<dbReference type="EMBL" id="CAEY01001014">
    <property type="status" value="NOT_ANNOTATED_CDS"/>
    <property type="molecule type" value="Genomic_DNA"/>
</dbReference>
<name>T1L394_TETUR</name>
<proteinExistence type="inferred from homology"/>
<evidence type="ECO:0000256" key="5">
    <source>
        <dbReference type="ARBA" id="ARBA00023136"/>
    </source>
</evidence>